<proteinExistence type="predicted"/>
<sequence>MNDPCKSCGEKIEFLEFTEEITCENGHKIHKYKKGDIRDTVSAILIQKYKIYNRHKHINFKNFGLSFIIIIFSSIIALNDLDTTSNIIFLVGIILSSLLMPIKNNIVSYESSDPNIEKGIVFE</sequence>
<gene>
    <name evidence="2" type="ORF">C5F50_07555</name>
</gene>
<accession>A0A7D5RBF6</accession>
<dbReference type="GeneID" id="56067941"/>
<evidence type="ECO:0000313" key="3">
    <source>
        <dbReference type="Proteomes" id="UP000509478"/>
    </source>
</evidence>
<reference evidence="2 3" key="1">
    <citation type="submission" date="2018-02" db="EMBL/GenBank/DDBJ databases">
        <title>Complete genome of Nitrosopumilus ureaphilus PS0.</title>
        <authorList>
            <person name="Qin W."/>
            <person name="Zheng Y."/>
            <person name="Stahl D.A."/>
        </authorList>
    </citation>
    <scope>NUCLEOTIDE SEQUENCE [LARGE SCALE GENOMIC DNA]</scope>
    <source>
        <strain evidence="2 3">PS0</strain>
    </source>
</reference>
<keyword evidence="1" id="KW-1133">Transmembrane helix</keyword>
<keyword evidence="1" id="KW-0472">Membrane</keyword>
<keyword evidence="1" id="KW-0812">Transmembrane</keyword>
<dbReference type="KEGG" id="nue:C5F50_07555"/>
<keyword evidence="3" id="KW-1185">Reference proteome</keyword>
<dbReference type="EMBL" id="CP026995">
    <property type="protein sequence ID" value="QLH06942.1"/>
    <property type="molecule type" value="Genomic_DNA"/>
</dbReference>
<dbReference type="Proteomes" id="UP000509478">
    <property type="component" value="Chromosome"/>
</dbReference>
<feature type="transmembrane region" description="Helical" evidence="1">
    <location>
        <begin position="84"/>
        <end position="102"/>
    </location>
</feature>
<dbReference type="AlphaFoldDB" id="A0A7D5RBF6"/>
<evidence type="ECO:0000256" key="1">
    <source>
        <dbReference type="SAM" id="Phobius"/>
    </source>
</evidence>
<name>A0A7D5RBF6_9ARCH</name>
<protein>
    <submittedName>
        <fullName evidence="2">Uncharacterized protein</fullName>
    </submittedName>
</protein>
<dbReference type="RefSeq" id="WP_179370806.1">
    <property type="nucleotide sequence ID" value="NZ_CP026995.1"/>
</dbReference>
<organism evidence="2 3">
    <name type="scientific">Nitrosopumilus ureiphilus</name>
    <dbReference type="NCBI Taxonomy" id="1470067"/>
    <lineage>
        <taxon>Archaea</taxon>
        <taxon>Nitrososphaerota</taxon>
        <taxon>Nitrososphaeria</taxon>
        <taxon>Nitrosopumilales</taxon>
        <taxon>Nitrosopumilaceae</taxon>
        <taxon>Nitrosopumilus</taxon>
    </lineage>
</organism>
<feature type="transmembrane region" description="Helical" evidence="1">
    <location>
        <begin position="58"/>
        <end position="78"/>
    </location>
</feature>
<evidence type="ECO:0000313" key="2">
    <source>
        <dbReference type="EMBL" id="QLH06942.1"/>
    </source>
</evidence>